<protein>
    <submittedName>
        <fullName evidence="2">Uncharacterized protein</fullName>
    </submittedName>
</protein>
<dbReference type="GeneID" id="27325131"/>
<keyword evidence="3" id="KW-1185">Reference proteome</keyword>
<gene>
    <name evidence="2" type="ORF">PV10_07286</name>
</gene>
<dbReference type="OrthoDB" id="5593235at2759"/>
<sequence length="407" mass="47116">MAGPILHSDGFRSRRRWLIILTSFAFIGLVVSFVTHYRQNYYGQLSFPSPDSHTGYSTDLQVKDFVKPAGIKIIGFIFFGRRSRVEILRCFLERNLVDNGGWLDEIHWVRNTARKSDIAYLNEILASSPRYKAIELKGVGYEGYGHAWAKLEPGNLYIKIDDDVVWFADDTIPRIVTMKMQHPEYLTVSANVVNSPLMGWVHHHMGASRPYLPEFDVYEPPLIDSLPKLNARKPWQYTKYPLWSGPKDYFFDSFQDPPYDGHRWLRLHNDSDIHRTPIVDIQYDTWGTGLKSWAIAAQEHYSFLENLAEDRLDAYKMGKAWITDYRRLSINFIVVMADDILDNLPMDTVDEEWITVNLPKRLGRSVAVDTDALAVHFTFGTQGKTEKTDLLPRYHDYALENACARRV</sequence>
<accession>A0A0D1Z7K4</accession>
<reference evidence="2 3" key="1">
    <citation type="submission" date="2015-01" db="EMBL/GenBank/DDBJ databases">
        <title>The Genome Sequence of Exophiala mesophila CBS40295.</title>
        <authorList>
            <consortium name="The Broad Institute Genomics Platform"/>
            <person name="Cuomo C."/>
            <person name="de Hoog S."/>
            <person name="Gorbushina A."/>
            <person name="Stielow B."/>
            <person name="Teixiera M."/>
            <person name="Abouelleil A."/>
            <person name="Chapman S.B."/>
            <person name="Priest M."/>
            <person name="Young S.K."/>
            <person name="Wortman J."/>
            <person name="Nusbaum C."/>
            <person name="Birren B."/>
        </authorList>
    </citation>
    <scope>NUCLEOTIDE SEQUENCE [LARGE SCALE GENOMIC DNA]</scope>
    <source>
        <strain evidence="2 3">CBS 40295</strain>
    </source>
</reference>
<keyword evidence="1" id="KW-0472">Membrane</keyword>
<dbReference type="EMBL" id="KN847524">
    <property type="protein sequence ID" value="KIV89929.1"/>
    <property type="molecule type" value="Genomic_DNA"/>
</dbReference>
<dbReference type="Proteomes" id="UP000054302">
    <property type="component" value="Unassembled WGS sequence"/>
</dbReference>
<dbReference type="HOGENOM" id="CLU_038504_0_0_1"/>
<evidence type="ECO:0000313" key="3">
    <source>
        <dbReference type="Proteomes" id="UP000054302"/>
    </source>
</evidence>
<name>A0A0D1Z7K4_EXOME</name>
<feature type="transmembrane region" description="Helical" evidence="1">
    <location>
        <begin position="17"/>
        <end position="37"/>
    </location>
</feature>
<proteinExistence type="predicted"/>
<evidence type="ECO:0000313" key="2">
    <source>
        <dbReference type="EMBL" id="KIV89929.1"/>
    </source>
</evidence>
<dbReference type="RefSeq" id="XP_016221503.1">
    <property type="nucleotide sequence ID" value="XM_016372171.1"/>
</dbReference>
<evidence type="ECO:0000256" key="1">
    <source>
        <dbReference type="SAM" id="Phobius"/>
    </source>
</evidence>
<keyword evidence="1" id="KW-1133">Transmembrane helix</keyword>
<dbReference type="VEuPathDB" id="FungiDB:PV10_07286"/>
<dbReference type="AlphaFoldDB" id="A0A0D1Z7K4"/>
<organism evidence="2 3">
    <name type="scientific">Exophiala mesophila</name>
    <name type="common">Black yeast-like fungus</name>
    <dbReference type="NCBI Taxonomy" id="212818"/>
    <lineage>
        <taxon>Eukaryota</taxon>
        <taxon>Fungi</taxon>
        <taxon>Dikarya</taxon>
        <taxon>Ascomycota</taxon>
        <taxon>Pezizomycotina</taxon>
        <taxon>Eurotiomycetes</taxon>
        <taxon>Chaetothyriomycetidae</taxon>
        <taxon>Chaetothyriales</taxon>
        <taxon>Herpotrichiellaceae</taxon>
        <taxon>Exophiala</taxon>
    </lineage>
</organism>
<dbReference type="OMA" id="RVEIMKC"/>
<keyword evidence="1" id="KW-0812">Transmembrane</keyword>